<reference evidence="2 3" key="2">
    <citation type="submission" date="2018-11" db="EMBL/GenBank/DDBJ databases">
        <authorList>
            <consortium name="Pathogen Informatics"/>
        </authorList>
    </citation>
    <scope>NUCLEOTIDE SEQUENCE [LARGE SCALE GENOMIC DNA]</scope>
</reference>
<organism evidence="4">
    <name type="scientific">Thelazia callipaeda</name>
    <name type="common">Oriental eyeworm</name>
    <name type="synonym">Parasitic nematode</name>
    <dbReference type="NCBI Taxonomy" id="103827"/>
    <lineage>
        <taxon>Eukaryota</taxon>
        <taxon>Metazoa</taxon>
        <taxon>Ecdysozoa</taxon>
        <taxon>Nematoda</taxon>
        <taxon>Chromadorea</taxon>
        <taxon>Rhabditida</taxon>
        <taxon>Spirurina</taxon>
        <taxon>Spiruromorpha</taxon>
        <taxon>Thelazioidea</taxon>
        <taxon>Thelaziidae</taxon>
        <taxon>Thelazia</taxon>
    </lineage>
</organism>
<gene>
    <name evidence="2" type="ORF">TCLT_LOCUS8760</name>
</gene>
<feature type="compositionally biased region" description="Basic and acidic residues" evidence="1">
    <location>
        <begin position="63"/>
        <end position="73"/>
    </location>
</feature>
<dbReference type="Proteomes" id="UP000276776">
    <property type="component" value="Unassembled WGS sequence"/>
</dbReference>
<keyword evidence="3" id="KW-1185">Reference proteome</keyword>
<dbReference type="AlphaFoldDB" id="A0A0N5D6U9"/>
<name>A0A0N5D6U9_THECL</name>
<evidence type="ECO:0000313" key="4">
    <source>
        <dbReference type="WBParaSite" id="TCLT_0000877101-mRNA-1"/>
    </source>
</evidence>
<reference evidence="4" key="1">
    <citation type="submission" date="2017-02" db="UniProtKB">
        <authorList>
            <consortium name="WormBaseParasite"/>
        </authorList>
    </citation>
    <scope>IDENTIFICATION</scope>
</reference>
<evidence type="ECO:0000256" key="1">
    <source>
        <dbReference type="SAM" id="MobiDB-lite"/>
    </source>
</evidence>
<protein>
    <submittedName>
        <fullName evidence="4">Secreted protein</fullName>
    </submittedName>
</protein>
<dbReference type="EMBL" id="UYYF01004679">
    <property type="protein sequence ID" value="VDN06342.1"/>
    <property type="molecule type" value="Genomic_DNA"/>
</dbReference>
<accession>A0A0N5D6U9</accession>
<evidence type="ECO:0000313" key="2">
    <source>
        <dbReference type="EMBL" id="VDN06342.1"/>
    </source>
</evidence>
<feature type="region of interest" description="Disordered" evidence="1">
    <location>
        <begin position="38"/>
        <end position="73"/>
    </location>
</feature>
<feature type="compositionally biased region" description="Acidic residues" evidence="1">
    <location>
        <begin position="53"/>
        <end position="62"/>
    </location>
</feature>
<sequence>MELRSVYIAVIGMDLWRLPAMTIIGDGDMVGQGVCCMHPDGWPSPSSNQNGSDDGDGVDDGDGDRLDLSCEMN</sequence>
<dbReference type="WBParaSite" id="TCLT_0000877101-mRNA-1">
    <property type="protein sequence ID" value="TCLT_0000877101-mRNA-1"/>
    <property type="gene ID" value="TCLT_0000877101"/>
</dbReference>
<proteinExistence type="predicted"/>
<evidence type="ECO:0000313" key="3">
    <source>
        <dbReference type="Proteomes" id="UP000276776"/>
    </source>
</evidence>